<dbReference type="AlphaFoldDB" id="A0A7C2TJ39"/>
<proteinExistence type="predicted"/>
<keyword evidence="1" id="KW-1133">Transmembrane helix</keyword>
<evidence type="ECO:0000313" key="2">
    <source>
        <dbReference type="EMBL" id="HET97625.1"/>
    </source>
</evidence>
<evidence type="ECO:0000256" key="1">
    <source>
        <dbReference type="SAM" id="Phobius"/>
    </source>
</evidence>
<comment type="caution">
    <text evidence="2">The sequence shown here is derived from an EMBL/GenBank/DDBJ whole genome shotgun (WGS) entry which is preliminary data.</text>
</comment>
<gene>
    <name evidence="2" type="ORF">ENN98_02800</name>
</gene>
<feature type="transmembrane region" description="Helical" evidence="1">
    <location>
        <begin position="6"/>
        <end position="27"/>
    </location>
</feature>
<reference evidence="2" key="1">
    <citation type="journal article" date="2020" name="mSystems">
        <title>Genome- and Community-Level Interaction Insights into Carbon Utilization and Element Cycling Functions of Hydrothermarchaeota in Hydrothermal Sediment.</title>
        <authorList>
            <person name="Zhou Z."/>
            <person name="Liu Y."/>
            <person name="Xu W."/>
            <person name="Pan J."/>
            <person name="Luo Z.H."/>
            <person name="Li M."/>
        </authorList>
    </citation>
    <scope>NUCLEOTIDE SEQUENCE [LARGE SCALE GENOMIC DNA]</scope>
    <source>
        <strain evidence="2">SpSt-1224</strain>
    </source>
</reference>
<dbReference type="EMBL" id="DSDS01000062">
    <property type="protein sequence ID" value="HET97625.1"/>
    <property type="molecule type" value="Genomic_DNA"/>
</dbReference>
<name>A0A7C2TJ39_9BACT</name>
<keyword evidence="1" id="KW-0812">Transmembrane</keyword>
<feature type="transmembrane region" description="Helical" evidence="1">
    <location>
        <begin position="39"/>
        <end position="60"/>
    </location>
</feature>
<keyword evidence="1" id="KW-0472">Membrane</keyword>
<feature type="non-terminal residue" evidence="2">
    <location>
        <position position="98"/>
    </location>
</feature>
<organism evidence="2">
    <name type="scientific">Desulfurivibrio alkaliphilus</name>
    <dbReference type="NCBI Taxonomy" id="427923"/>
    <lineage>
        <taxon>Bacteria</taxon>
        <taxon>Pseudomonadati</taxon>
        <taxon>Thermodesulfobacteriota</taxon>
        <taxon>Desulfobulbia</taxon>
        <taxon>Desulfobulbales</taxon>
        <taxon>Desulfobulbaceae</taxon>
        <taxon>Desulfurivibrio</taxon>
    </lineage>
</organism>
<protein>
    <submittedName>
        <fullName evidence="2">GGDEF domain-containing protein</fullName>
    </submittedName>
</protein>
<sequence length="98" mass="11181">MDYLFITLVAGGAMLQLASLILVRKLIRELPRPYLRTGWKILSVFILFFFASYLSYLFFLQTKTDALRTIDLLVPSILFFGAVFVLVANLLSLKTTLD</sequence>
<dbReference type="Proteomes" id="UP000885986">
    <property type="component" value="Unassembled WGS sequence"/>
</dbReference>
<feature type="transmembrane region" description="Helical" evidence="1">
    <location>
        <begin position="72"/>
        <end position="93"/>
    </location>
</feature>
<accession>A0A7C2TJ39</accession>